<dbReference type="AlphaFoldDB" id="A0A0A9BS02"/>
<accession>A0A0A9BS02</accession>
<sequence>MGHSAATYKPVHRGASETNNTVMDSSLRTPNNSR</sequence>
<dbReference type="EMBL" id="GBRH01231081">
    <property type="protein sequence ID" value="JAD66814.1"/>
    <property type="molecule type" value="Transcribed_RNA"/>
</dbReference>
<reference evidence="2" key="1">
    <citation type="submission" date="2014-09" db="EMBL/GenBank/DDBJ databases">
        <authorList>
            <person name="Magalhaes I.L.F."/>
            <person name="Oliveira U."/>
            <person name="Santos F.R."/>
            <person name="Vidigal T.H.D.A."/>
            <person name="Brescovit A.D."/>
            <person name="Santos A.J."/>
        </authorList>
    </citation>
    <scope>NUCLEOTIDE SEQUENCE</scope>
    <source>
        <tissue evidence="2">Shoot tissue taken approximately 20 cm above the soil surface</tissue>
    </source>
</reference>
<proteinExistence type="predicted"/>
<reference evidence="2" key="2">
    <citation type="journal article" date="2015" name="Data Brief">
        <title>Shoot transcriptome of the giant reed, Arundo donax.</title>
        <authorList>
            <person name="Barrero R.A."/>
            <person name="Guerrero F.D."/>
            <person name="Moolhuijzen P."/>
            <person name="Goolsby J.A."/>
            <person name="Tidwell J."/>
            <person name="Bellgard S.E."/>
            <person name="Bellgard M.I."/>
        </authorList>
    </citation>
    <scope>NUCLEOTIDE SEQUENCE</scope>
    <source>
        <tissue evidence="2">Shoot tissue taken approximately 20 cm above the soil surface</tissue>
    </source>
</reference>
<name>A0A0A9BS02_ARUDO</name>
<evidence type="ECO:0000313" key="2">
    <source>
        <dbReference type="EMBL" id="JAD66814.1"/>
    </source>
</evidence>
<feature type="compositionally biased region" description="Polar residues" evidence="1">
    <location>
        <begin position="16"/>
        <end position="34"/>
    </location>
</feature>
<protein>
    <submittedName>
        <fullName evidence="2">Uncharacterized protein</fullName>
    </submittedName>
</protein>
<evidence type="ECO:0000256" key="1">
    <source>
        <dbReference type="SAM" id="MobiDB-lite"/>
    </source>
</evidence>
<feature type="region of interest" description="Disordered" evidence="1">
    <location>
        <begin position="1"/>
        <end position="34"/>
    </location>
</feature>
<organism evidence="2">
    <name type="scientific">Arundo donax</name>
    <name type="common">Giant reed</name>
    <name type="synonym">Donax arundinaceus</name>
    <dbReference type="NCBI Taxonomy" id="35708"/>
    <lineage>
        <taxon>Eukaryota</taxon>
        <taxon>Viridiplantae</taxon>
        <taxon>Streptophyta</taxon>
        <taxon>Embryophyta</taxon>
        <taxon>Tracheophyta</taxon>
        <taxon>Spermatophyta</taxon>
        <taxon>Magnoliopsida</taxon>
        <taxon>Liliopsida</taxon>
        <taxon>Poales</taxon>
        <taxon>Poaceae</taxon>
        <taxon>PACMAD clade</taxon>
        <taxon>Arundinoideae</taxon>
        <taxon>Arundineae</taxon>
        <taxon>Arundo</taxon>
    </lineage>
</organism>